<evidence type="ECO:0000256" key="1">
    <source>
        <dbReference type="SAM" id="SignalP"/>
    </source>
</evidence>
<dbReference type="STRING" id="1406858.GCA_000710895_04308"/>
<keyword evidence="3" id="KW-1185">Reference proteome</keyword>
<keyword evidence="1" id="KW-0732">Signal</keyword>
<organism evidence="2 3">
    <name type="scientific">Nocardia otitidiscaviarum</name>
    <dbReference type="NCBI Taxonomy" id="1823"/>
    <lineage>
        <taxon>Bacteria</taxon>
        <taxon>Bacillati</taxon>
        <taxon>Actinomycetota</taxon>
        <taxon>Actinomycetes</taxon>
        <taxon>Mycobacteriales</taxon>
        <taxon>Nocardiaceae</taxon>
        <taxon>Nocardia</taxon>
    </lineage>
</organism>
<evidence type="ECO:0000313" key="2">
    <source>
        <dbReference type="EMBL" id="SUA79640.1"/>
    </source>
</evidence>
<protein>
    <recommendedName>
        <fullName evidence="4">DUF320 domain-containing protein</fullName>
    </recommendedName>
</protein>
<reference evidence="2 3" key="1">
    <citation type="submission" date="2018-06" db="EMBL/GenBank/DDBJ databases">
        <authorList>
            <consortium name="Pathogen Informatics"/>
            <person name="Doyle S."/>
        </authorList>
    </citation>
    <scope>NUCLEOTIDE SEQUENCE [LARGE SCALE GENOMIC DNA]</scope>
    <source>
        <strain evidence="2 3">NCTC1934</strain>
    </source>
</reference>
<dbReference type="Proteomes" id="UP000255467">
    <property type="component" value="Unassembled WGS sequence"/>
</dbReference>
<dbReference type="AlphaFoldDB" id="A0A378YSW7"/>
<dbReference type="EMBL" id="UGRY01000002">
    <property type="protein sequence ID" value="SUA79640.1"/>
    <property type="molecule type" value="Genomic_DNA"/>
</dbReference>
<feature type="signal peptide" evidence="1">
    <location>
        <begin position="1"/>
        <end position="30"/>
    </location>
</feature>
<accession>A0A378YSW7</accession>
<sequence>MNRRTRTLRVTVATLAVATGLVTAAGSATAETTGTGSSSLGTGSADVMQNLLTSLACAVGAMSCPIVIPN</sequence>
<dbReference type="RefSeq" id="WP_039815855.1">
    <property type="nucleotide sequence ID" value="NZ_UGRY01000002.1"/>
</dbReference>
<evidence type="ECO:0000313" key="3">
    <source>
        <dbReference type="Proteomes" id="UP000255467"/>
    </source>
</evidence>
<proteinExistence type="predicted"/>
<name>A0A378YSW7_9NOCA</name>
<gene>
    <name evidence="2" type="ORF">NCTC1934_03888</name>
</gene>
<evidence type="ECO:0008006" key="4">
    <source>
        <dbReference type="Google" id="ProtNLM"/>
    </source>
</evidence>
<feature type="chain" id="PRO_5016895932" description="DUF320 domain-containing protein" evidence="1">
    <location>
        <begin position="31"/>
        <end position="70"/>
    </location>
</feature>